<sequence>MLFASLCALRGQTTQTVNVRVETIMRKVVCAASLGLLFLSSVSCTIPSEDELAESLNKTEAAKKEKPSADLPVENQAAAAQLQKEEQPQVIARPVVGLRKPTDPDKLVQQRGGEPGQDRRDPFAGFPVGISPDSVIPAEVPVAPLVATPDAEPSNARAVRVTGALNVGGTPMAILLAPGENSSRYVFEGQYVADGRVLVKRIDMNREPEPVVVLEEIGMEVVKPLNQQEPITPIATEDSTQLLIPTAGQVSSIPLPPPPPEPFSGALASQ</sequence>
<comment type="caution">
    <text evidence="2">The sequence shown here is derived from an EMBL/GenBank/DDBJ whole genome shotgun (WGS) entry which is preliminary data.</text>
</comment>
<dbReference type="AlphaFoldDB" id="U5D5B2"/>
<dbReference type="InParanoid" id="U5D5B2"/>
<protein>
    <submittedName>
        <fullName evidence="2">Uncharacterized protein</fullName>
    </submittedName>
</protein>
<feature type="region of interest" description="Disordered" evidence="1">
    <location>
        <begin position="248"/>
        <end position="270"/>
    </location>
</feature>
<evidence type="ECO:0000313" key="3">
    <source>
        <dbReference type="Proteomes" id="UP000016960"/>
    </source>
</evidence>
<dbReference type="EMBL" id="ASSJ01000085">
    <property type="protein sequence ID" value="ERN39873.1"/>
    <property type="molecule type" value="Genomic_DNA"/>
</dbReference>
<evidence type="ECO:0000313" key="2">
    <source>
        <dbReference type="EMBL" id="ERN39873.1"/>
    </source>
</evidence>
<evidence type="ECO:0000256" key="1">
    <source>
        <dbReference type="SAM" id="MobiDB-lite"/>
    </source>
</evidence>
<dbReference type="STRING" id="582515.KR51_00036560"/>
<gene>
    <name evidence="2" type="ORF">KR51_00036560</name>
</gene>
<dbReference type="Proteomes" id="UP000016960">
    <property type="component" value="Unassembled WGS sequence"/>
</dbReference>
<feature type="region of interest" description="Disordered" evidence="1">
    <location>
        <begin position="90"/>
        <end position="122"/>
    </location>
</feature>
<organism evidence="2 3">
    <name type="scientific">Rubidibacter lacunae KORDI 51-2</name>
    <dbReference type="NCBI Taxonomy" id="582515"/>
    <lineage>
        <taxon>Bacteria</taxon>
        <taxon>Bacillati</taxon>
        <taxon>Cyanobacteriota</taxon>
        <taxon>Cyanophyceae</taxon>
        <taxon>Oscillatoriophycideae</taxon>
        <taxon>Chroococcales</taxon>
        <taxon>Aphanothecaceae</taxon>
        <taxon>Rubidibacter</taxon>
    </lineage>
</organism>
<accession>U5D5B2</accession>
<dbReference type="eggNOG" id="ENOG50336GU">
    <property type="taxonomic scope" value="Bacteria"/>
</dbReference>
<keyword evidence="3" id="KW-1185">Reference proteome</keyword>
<proteinExistence type="predicted"/>
<name>U5D5B2_9CHRO</name>
<reference evidence="2 3" key="1">
    <citation type="submission" date="2013-05" db="EMBL/GenBank/DDBJ databases">
        <title>Draft genome sequence of Rubidibacter lacunae KORDI 51-2.</title>
        <authorList>
            <person name="Choi D.H."/>
            <person name="Noh J.H."/>
            <person name="Kwon K.-K."/>
            <person name="Lee J.-H."/>
            <person name="Ryu J.-Y."/>
        </authorList>
    </citation>
    <scope>NUCLEOTIDE SEQUENCE [LARGE SCALE GENOMIC DNA]</scope>
    <source>
        <strain evidence="2 3">KORDI 51-2</strain>
    </source>
</reference>